<organism evidence="1 2">
    <name type="scientific">Choanephora cucurbitarum</name>
    <dbReference type="NCBI Taxonomy" id="101091"/>
    <lineage>
        <taxon>Eukaryota</taxon>
        <taxon>Fungi</taxon>
        <taxon>Fungi incertae sedis</taxon>
        <taxon>Mucoromycota</taxon>
        <taxon>Mucoromycotina</taxon>
        <taxon>Mucoromycetes</taxon>
        <taxon>Mucorales</taxon>
        <taxon>Mucorineae</taxon>
        <taxon>Choanephoraceae</taxon>
        <taxon>Choanephoroideae</taxon>
        <taxon>Choanephora</taxon>
    </lineage>
</organism>
<keyword evidence="2" id="KW-1185">Reference proteome</keyword>
<comment type="caution">
    <text evidence="1">The sequence shown here is derived from an EMBL/GenBank/DDBJ whole genome shotgun (WGS) entry which is preliminary data.</text>
</comment>
<dbReference type="AlphaFoldDB" id="A0A1C7NCY8"/>
<accession>A0A1C7NCY8</accession>
<gene>
    <name evidence="1" type="ORF">A0J61_06721</name>
</gene>
<protein>
    <submittedName>
        <fullName evidence="1">Uncharacterized protein</fullName>
    </submittedName>
</protein>
<dbReference type="EMBL" id="LUGH01000420">
    <property type="protein sequence ID" value="OBZ85224.1"/>
    <property type="molecule type" value="Genomic_DNA"/>
</dbReference>
<reference evidence="1 2" key="1">
    <citation type="submission" date="2016-03" db="EMBL/GenBank/DDBJ databases">
        <title>Choanephora cucurbitarum.</title>
        <authorList>
            <person name="Min B."/>
            <person name="Park H."/>
            <person name="Park J.-H."/>
            <person name="Shin H.-D."/>
            <person name="Choi I.-G."/>
        </authorList>
    </citation>
    <scope>NUCLEOTIDE SEQUENCE [LARGE SCALE GENOMIC DNA]</scope>
    <source>
        <strain evidence="1 2">KUS-F28377</strain>
    </source>
</reference>
<evidence type="ECO:0000313" key="2">
    <source>
        <dbReference type="Proteomes" id="UP000093000"/>
    </source>
</evidence>
<sequence>MINQERSYIIRWHLGWLPHGCPSSYPLLSDHPFTRARAIHCLQIHNRLEMPLPVEDPLSFLLNILPTKKLRSPLESSPWIIRWPVICHTLHGMDYLAHSTTPTPNDPGPLLLQWLLPLSDNAHIV</sequence>
<name>A0A1C7NCY8_9FUNG</name>
<evidence type="ECO:0000313" key="1">
    <source>
        <dbReference type="EMBL" id="OBZ85224.1"/>
    </source>
</evidence>
<dbReference type="STRING" id="101091.A0A1C7NCY8"/>
<dbReference type="Proteomes" id="UP000093000">
    <property type="component" value="Unassembled WGS sequence"/>
</dbReference>
<dbReference type="InParanoid" id="A0A1C7NCY8"/>
<proteinExistence type="predicted"/>
<dbReference type="OrthoDB" id="2271284at2759"/>